<dbReference type="SUPFAM" id="SSF48208">
    <property type="entry name" value="Six-hairpin glycosidases"/>
    <property type="match status" value="1"/>
</dbReference>
<name>A0A1J5TSP9_9ZZZZ</name>
<dbReference type="GO" id="GO:0005975">
    <property type="term" value="P:carbohydrate metabolic process"/>
    <property type="evidence" value="ECO:0007669"/>
    <property type="project" value="InterPro"/>
</dbReference>
<accession>A0A1J5TSP9</accession>
<dbReference type="InterPro" id="IPR028584">
    <property type="entry name" value="Cellobiose_2_epim"/>
</dbReference>
<comment type="catalytic activity">
    <reaction evidence="1">
        <text>D-cellobiose = beta-D-glucosyl-(1-&gt;4)-D-mannopyranose</text>
        <dbReference type="Rhea" id="RHEA:23384"/>
        <dbReference type="ChEBI" id="CHEBI:17057"/>
        <dbReference type="ChEBI" id="CHEBI:47931"/>
        <dbReference type="EC" id="5.1.3.11"/>
    </reaction>
</comment>
<dbReference type="InterPro" id="IPR008928">
    <property type="entry name" value="6-hairpin_glycosidase_sf"/>
</dbReference>
<dbReference type="InterPro" id="IPR010819">
    <property type="entry name" value="AGE/CE"/>
</dbReference>
<evidence type="ECO:0000256" key="1">
    <source>
        <dbReference type="ARBA" id="ARBA00001470"/>
    </source>
</evidence>
<dbReference type="Pfam" id="PF07221">
    <property type="entry name" value="GlcNAc_2-epim"/>
    <property type="match status" value="1"/>
</dbReference>
<gene>
    <name evidence="4" type="primary">ce_1</name>
    <name evidence="4" type="ORF">GALL_41730</name>
</gene>
<protein>
    <submittedName>
        <fullName evidence="4">Cellobiose 2-epimerase</fullName>
        <ecNumber evidence="4">5.1.3.11</ecNumber>
    </submittedName>
</protein>
<sequence>MNANQRTDLIQRIESELKTNILPFWIRNVVDKERGGFHGEISHDLVVDRNADRGALLTSRILWTYASAHRHYGDPASLEMARWAYDDLVKTHWDYEFGGLFWSVTADGSPKATRKQIYGLAFGVYALSEYSRASGEREPLDRAIQLYRLIEQHSRDRRHGGYFEACKRDWTLEEDVRLSAIDLNEPKSQNTHLHIMEGYTNLLRVWPDPELRRAQADLIEMMLTRILNPKTHHLGLFFSETWELRYSRVSYGHDIEAAWLLTEAAEVVGDQALLARVRAAAVAIADTTLREAIDADGSLLYEGDAHGVILTHKEWWPQAEAAVGFLNAYQISGDERFLRTAIGLWDFCEKHLVDRKGGEWLRCVTRDRVPCTEHPKVSFWKCPYHNGRACMELVDRLKTLG</sequence>
<dbReference type="EC" id="5.1.3.11" evidence="4"/>
<reference evidence="4" key="1">
    <citation type="submission" date="2016-10" db="EMBL/GenBank/DDBJ databases">
        <title>Sequence of Gallionella enrichment culture.</title>
        <authorList>
            <person name="Poehlein A."/>
            <person name="Muehling M."/>
            <person name="Daniel R."/>
        </authorList>
    </citation>
    <scope>NUCLEOTIDE SEQUENCE</scope>
</reference>
<evidence type="ECO:0000256" key="3">
    <source>
        <dbReference type="ARBA" id="ARBA00023235"/>
    </source>
</evidence>
<proteinExistence type="inferred from homology"/>
<comment type="caution">
    <text evidence="4">The sequence shown here is derived from an EMBL/GenBank/DDBJ whole genome shotgun (WGS) entry which is preliminary data.</text>
</comment>
<dbReference type="AlphaFoldDB" id="A0A1J5TSP9"/>
<organism evidence="4">
    <name type="scientific">mine drainage metagenome</name>
    <dbReference type="NCBI Taxonomy" id="410659"/>
    <lineage>
        <taxon>unclassified sequences</taxon>
        <taxon>metagenomes</taxon>
        <taxon>ecological metagenomes</taxon>
    </lineage>
</organism>
<evidence type="ECO:0000313" key="4">
    <source>
        <dbReference type="EMBL" id="OIR15054.1"/>
    </source>
</evidence>
<keyword evidence="3 4" id="KW-0413">Isomerase</keyword>
<dbReference type="GO" id="GO:0047736">
    <property type="term" value="F:cellobiose epimerase activity"/>
    <property type="evidence" value="ECO:0007669"/>
    <property type="project" value="UniProtKB-EC"/>
</dbReference>
<dbReference type="InterPro" id="IPR012341">
    <property type="entry name" value="6hp_glycosidase-like_sf"/>
</dbReference>
<dbReference type="HAMAP" id="MF_00929">
    <property type="entry name" value="Cellobiose_2_epim"/>
    <property type="match status" value="1"/>
</dbReference>
<dbReference type="Gene3D" id="1.50.10.10">
    <property type="match status" value="1"/>
</dbReference>
<dbReference type="EMBL" id="MLJW01000010">
    <property type="protein sequence ID" value="OIR15054.1"/>
    <property type="molecule type" value="Genomic_DNA"/>
</dbReference>
<evidence type="ECO:0000256" key="2">
    <source>
        <dbReference type="ARBA" id="ARBA00008558"/>
    </source>
</evidence>
<dbReference type="PANTHER" id="PTHR15108">
    <property type="entry name" value="N-ACYLGLUCOSAMINE-2-EPIMERASE"/>
    <property type="match status" value="1"/>
</dbReference>
<comment type="similarity">
    <text evidence="2">Belongs to the N-acylglucosamine 2-epimerase family.</text>
</comment>